<dbReference type="InterPro" id="IPR027417">
    <property type="entry name" value="P-loop_NTPase"/>
</dbReference>
<organism evidence="2 3">
    <name type="scientific">Amycolatopsis deserti</name>
    <dbReference type="NCBI Taxonomy" id="185696"/>
    <lineage>
        <taxon>Bacteria</taxon>
        <taxon>Bacillati</taxon>
        <taxon>Actinomycetota</taxon>
        <taxon>Actinomycetes</taxon>
        <taxon>Pseudonocardiales</taxon>
        <taxon>Pseudonocardiaceae</taxon>
        <taxon>Amycolatopsis</taxon>
    </lineage>
</organism>
<dbReference type="Gene3D" id="1.10.10.10">
    <property type="entry name" value="Winged helix-like DNA-binding domain superfamily/Winged helix DNA-binding domain"/>
    <property type="match status" value="1"/>
</dbReference>
<dbReference type="EMBL" id="BNAU01000005">
    <property type="protein sequence ID" value="GHF08154.1"/>
    <property type="molecule type" value="Genomic_DNA"/>
</dbReference>
<evidence type="ECO:0000313" key="2">
    <source>
        <dbReference type="EMBL" id="GHF08154.1"/>
    </source>
</evidence>
<dbReference type="SUPFAM" id="SSF46894">
    <property type="entry name" value="C-terminal effector domain of the bipartite response regulators"/>
    <property type="match status" value="1"/>
</dbReference>
<dbReference type="Gene3D" id="3.40.50.300">
    <property type="entry name" value="P-loop containing nucleotide triphosphate hydrolases"/>
    <property type="match status" value="1"/>
</dbReference>
<dbReference type="InterPro" id="IPR005158">
    <property type="entry name" value="BTAD"/>
</dbReference>
<dbReference type="SUPFAM" id="SSF48452">
    <property type="entry name" value="TPR-like"/>
    <property type="match status" value="2"/>
</dbReference>
<reference evidence="3" key="1">
    <citation type="journal article" date="2019" name="Int. J. Syst. Evol. Microbiol.">
        <title>The Global Catalogue of Microorganisms (GCM) 10K type strain sequencing project: providing services to taxonomists for standard genome sequencing and annotation.</title>
        <authorList>
            <consortium name="The Broad Institute Genomics Platform"/>
            <consortium name="The Broad Institute Genome Sequencing Center for Infectious Disease"/>
            <person name="Wu L."/>
            <person name="Ma J."/>
        </authorList>
    </citation>
    <scope>NUCLEOTIDE SEQUENCE [LARGE SCALE GENOMIC DNA]</scope>
    <source>
        <strain evidence="3">CGMCC 4.7677</strain>
    </source>
</reference>
<dbReference type="Gene3D" id="1.25.40.10">
    <property type="entry name" value="Tetratricopeptide repeat domain"/>
    <property type="match status" value="2"/>
</dbReference>
<proteinExistence type="predicted"/>
<dbReference type="SUPFAM" id="SSF52540">
    <property type="entry name" value="P-loop containing nucleoside triphosphate hydrolases"/>
    <property type="match status" value="1"/>
</dbReference>
<sequence length="1041" mass="111750">MTVELSLLSRVACRGREITAPRLRNLLALLAADLTTGCGTGRLVDGLWPDEQPDNPVKALQILVSRARSQLGPDLIASTPAGYRLTLEPAQVDAAALLQHASAARTDDPATALAAADAGLALWDGSADDGLDPLSALRRERQPAHRFLVRARGLALSRLGRHAEALEPLTAAAADRPRDEEVLLELLRSESATAGPSAALARFETYRRALRDDLGTDPGPDLLSWQREALAGEQPVVRHGIPHDPNPLLGRADDIAAITQLLRRSRVASIVGPGGLGKTRLAHSVGRDAEQPLVHFVALAGVRADEDVVGHVATVLGVGEARRTPGLLPPDDLTGIAEILGAAPALLILDNCEQVLDGVADLVGALVSMTRDLRVLTTSRAPLGLSSASVYPLPELDLDTTIELFTERARAARPDAELPADVVTDLCRHLDGLPLAVELAAARVRVLSVPEIARRLSDRFALLRGGPRDAPHRHRTLQAVVDWSWHLLDEHAQAAMRTLSVFPGGFTEDAARHLLGDRDTLDVLEELCGQSLLKVVDTPVGARFRMLETVREFSAARLDEAGGTARVVEDFLAWARDFGLAHHESVFGADPYTASERIRTEQDNLVRAMRLGIERGDGPTVAATAAALGALWTADSNYSRLAALTTEVPAVLAHFHPKPEFVEVTRTAATVCVTATFMLQGPRAVRSLLVLRRLPEAPPTTLIRALSAVLCRFPEVTRSDRRVLDALCASDQPLLAYVAHGVDSYWWETDGDADRALASALRMLDVAGVPDAPWLRLMARARLGELHLQRGDAGEATRHLGAAMRLLLDLAPWPDTIGIRWGLMLAALQAGAVDEAERWLTRPSPESVDDRFDVITFDLGVRAEIAPARNEIDHGLALWRQAVTRQRNSGVLPLREAPGLDSWTLELISVTVIAHAQHGRLELVPDLVAELPALVPPLFSESAAKLPAYLIGMAVRGTVLLALGMLALDRGDTGGVRMVALAERLGFLRNFQPTMSPAGFRAAAENADGPAYADAVSEYAGLGPDELRAAALELVSALVRG</sequence>
<dbReference type="SMART" id="SM01043">
    <property type="entry name" value="BTAD"/>
    <property type="match status" value="1"/>
</dbReference>
<dbReference type="InterPro" id="IPR036388">
    <property type="entry name" value="WH-like_DNA-bd_sf"/>
</dbReference>
<dbReference type="RefSeq" id="WP_191246813.1">
    <property type="nucleotide sequence ID" value="NZ_BNAU01000005.1"/>
</dbReference>
<dbReference type="PANTHER" id="PTHR47691">
    <property type="entry name" value="REGULATOR-RELATED"/>
    <property type="match status" value="1"/>
</dbReference>
<evidence type="ECO:0000259" key="1">
    <source>
        <dbReference type="SMART" id="SM01043"/>
    </source>
</evidence>
<accession>A0ABQ3JAB4</accession>
<dbReference type="Pfam" id="PF03704">
    <property type="entry name" value="BTAD"/>
    <property type="match status" value="1"/>
</dbReference>
<dbReference type="InterPro" id="IPR011990">
    <property type="entry name" value="TPR-like_helical_dom_sf"/>
</dbReference>
<dbReference type="PANTHER" id="PTHR47691:SF3">
    <property type="entry name" value="HTH-TYPE TRANSCRIPTIONAL REGULATOR RV0890C-RELATED"/>
    <property type="match status" value="1"/>
</dbReference>
<keyword evidence="3" id="KW-1185">Reference proteome</keyword>
<dbReference type="Pfam" id="PF25872">
    <property type="entry name" value="HTH_77"/>
    <property type="match status" value="1"/>
</dbReference>
<protein>
    <recommendedName>
        <fullName evidence="1">Bacterial transcriptional activator domain-containing protein</fullName>
    </recommendedName>
</protein>
<name>A0ABQ3JAB4_9PSEU</name>
<dbReference type="InterPro" id="IPR016032">
    <property type="entry name" value="Sig_transdc_resp-reg_C-effctor"/>
</dbReference>
<evidence type="ECO:0000313" key="3">
    <source>
        <dbReference type="Proteomes" id="UP000605897"/>
    </source>
</evidence>
<feature type="domain" description="Bacterial transcriptional activator" evidence="1">
    <location>
        <begin position="92"/>
        <end position="230"/>
    </location>
</feature>
<comment type="caution">
    <text evidence="2">The sequence shown here is derived from an EMBL/GenBank/DDBJ whole genome shotgun (WGS) entry which is preliminary data.</text>
</comment>
<dbReference type="Proteomes" id="UP000605897">
    <property type="component" value="Unassembled WGS sequence"/>
</dbReference>
<gene>
    <name evidence="2" type="ORF">GCM10017786_47390</name>
</gene>
<dbReference type="InterPro" id="IPR058852">
    <property type="entry name" value="HTH_77"/>
</dbReference>